<keyword evidence="1" id="KW-1133">Transmembrane helix</keyword>
<keyword evidence="3" id="KW-1185">Reference proteome</keyword>
<dbReference type="EMBL" id="ML120354">
    <property type="protein sequence ID" value="RPB05169.1"/>
    <property type="molecule type" value="Genomic_DNA"/>
</dbReference>
<dbReference type="Proteomes" id="UP000276215">
    <property type="component" value="Unassembled WGS sequence"/>
</dbReference>
<protein>
    <submittedName>
        <fullName evidence="2">Uncharacterized protein</fullName>
    </submittedName>
</protein>
<evidence type="ECO:0000313" key="2">
    <source>
        <dbReference type="EMBL" id="RPB05169.1"/>
    </source>
</evidence>
<reference evidence="2 3" key="1">
    <citation type="journal article" date="2018" name="Nat. Ecol. Evol.">
        <title>Pezizomycetes genomes reveal the molecular basis of ectomycorrhizal truffle lifestyle.</title>
        <authorList>
            <person name="Murat C."/>
            <person name="Payen T."/>
            <person name="Noel B."/>
            <person name="Kuo A."/>
            <person name="Morin E."/>
            <person name="Chen J."/>
            <person name="Kohler A."/>
            <person name="Krizsan K."/>
            <person name="Balestrini R."/>
            <person name="Da Silva C."/>
            <person name="Montanini B."/>
            <person name="Hainaut M."/>
            <person name="Levati E."/>
            <person name="Barry K.W."/>
            <person name="Belfiori B."/>
            <person name="Cichocki N."/>
            <person name="Clum A."/>
            <person name="Dockter R.B."/>
            <person name="Fauchery L."/>
            <person name="Guy J."/>
            <person name="Iotti M."/>
            <person name="Le Tacon F."/>
            <person name="Lindquist E.A."/>
            <person name="Lipzen A."/>
            <person name="Malagnac F."/>
            <person name="Mello A."/>
            <person name="Molinier V."/>
            <person name="Miyauchi S."/>
            <person name="Poulain J."/>
            <person name="Riccioni C."/>
            <person name="Rubini A."/>
            <person name="Sitrit Y."/>
            <person name="Splivallo R."/>
            <person name="Traeger S."/>
            <person name="Wang M."/>
            <person name="Zifcakova L."/>
            <person name="Wipf D."/>
            <person name="Zambonelli A."/>
            <person name="Paolocci F."/>
            <person name="Nowrousian M."/>
            <person name="Ottonello S."/>
            <person name="Baldrian P."/>
            <person name="Spatafora J.W."/>
            <person name="Henrissat B."/>
            <person name="Nagy L.G."/>
            <person name="Aury J.M."/>
            <person name="Wincker P."/>
            <person name="Grigoriev I.V."/>
            <person name="Bonfante P."/>
            <person name="Martin F.M."/>
        </authorList>
    </citation>
    <scope>NUCLEOTIDE SEQUENCE [LARGE SCALE GENOMIC DNA]</scope>
    <source>
        <strain evidence="2 3">120613-1</strain>
    </source>
</reference>
<keyword evidence="1" id="KW-0472">Membrane</keyword>
<name>A0A3N4K738_9PEZI</name>
<keyword evidence="1" id="KW-0812">Transmembrane</keyword>
<sequence>MIPEYDIDYFDQVQLLGFSYFNRTRVQLLFCFLFFPLGCGLLLPNLPLSATSDAISCSRPAEPKRAHRISEAPIERKCKKGLQLKAWHFLCVCACVKIESMNYVIR</sequence>
<proteinExistence type="predicted"/>
<evidence type="ECO:0000256" key="1">
    <source>
        <dbReference type="SAM" id="Phobius"/>
    </source>
</evidence>
<evidence type="ECO:0000313" key="3">
    <source>
        <dbReference type="Proteomes" id="UP000276215"/>
    </source>
</evidence>
<feature type="transmembrane region" description="Helical" evidence="1">
    <location>
        <begin position="26"/>
        <end position="43"/>
    </location>
</feature>
<dbReference type="AlphaFoldDB" id="A0A3N4K738"/>
<organism evidence="2 3">
    <name type="scientific">Choiromyces venosus 120613-1</name>
    <dbReference type="NCBI Taxonomy" id="1336337"/>
    <lineage>
        <taxon>Eukaryota</taxon>
        <taxon>Fungi</taxon>
        <taxon>Dikarya</taxon>
        <taxon>Ascomycota</taxon>
        <taxon>Pezizomycotina</taxon>
        <taxon>Pezizomycetes</taxon>
        <taxon>Pezizales</taxon>
        <taxon>Tuberaceae</taxon>
        <taxon>Choiromyces</taxon>
    </lineage>
</organism>
<gene>
    <name evidence="2" type="ORF">L873DRAFT_951501</name>
</gene>
<accession>A0A3N4K738</accession>